<name>D5CQX1_SIDLE</name>
<gene>
    <name evidence="2" type="ordered locus">Slit_1119</name>
</gene>
<evidence type="ECO:0000313" key="3">
    <source>
        <dbReference type="Proteomes" id="UP000001625"/>
    </source>
</evidence>
<feature type="transmembrane region" description="Helical" evidence="1">
    <location>
        <begin position="283"/>
        <end position="302"/>
    </location>
</feature>
<sequence length="440" mass="48004">MNQTSSLSLDQAPPFSVPLRFFVTAPLFALAAALLMLWQGPDKFGSRWDPVMLGCTHMLTLGYMGLIMQGAILQMLPVVAGTPVRRPVLFAAITHTLGVAGIILLSCGLAFTIPLLLQVALPALGAELLLFAVLVVITLRRALPQNMTARAMRLAALMLVATVLLGLVLLSNHAFGWWLQARETLADLHLTWGLLGWVGILVVGVAYQVVPMFQLTPAYPAKLTHRLAALLFLLLLLLAPAIHAPKLQLVLEILLAAGYAVFALTTLWLQLKRRRKLPDVSLDFWRGGMISVLLAIVLWLAAQFVPAIGDMPSYGILLGVLMIVGFAISVINGMLYKIVPFLVWFHLQSSRGPTSSHAVPNVREILPEVRTRWQMRLHFVALCTLLAAVVFPAIFFYPAALLFGASNLWLWLNIVAASRTYRRVHALLTANAVSAAAATS</sequence>
<dbReference type="RefSeq" id="WP_013029255.1">
    <property type="nucleotide sequence ID" value="NC_013959.1"/>
</dbReference>
<dbReference type="OrthoDB" id="5295665at2"/>
<feature type="transmembrane region" description="Helical" evidence="1">
    <location>
        <begin position="223"/>
        <end position="243"/>
    </location>
</feature>
<accession>D5CQX1</accession>
<keyword evidence="3" id="KW-1185">Reference proteome</keyword>
<reference evidence="2 3" key="1">
    <citation type="submission" date="2010-03" db="EMBL/GenBank/DDBJ databases">
        <title>Complete sequence of Sideroxydans lithotrophicus ES-1.</title>
        <authorList>
            <consortium name="US DOE Joint Genome Institute"/>
            <person name="Lucas S."/>
            <person name="Copeland A."/>
            <person name="Lapidus A."/>
            <person name="Cheng J.-F."/>
            <person name="Bruce D."/>
            <person name="Goodwin L."/>
            <person name="Pitluck S."/>
            <person name="Munk A.C."/>
            <person name="Detter J.C."/>
            <person name="Han C."/>
            <person name="Tapia R."/>
            <person name="Larimer F."/>
            <person name="Land M."/>
            <person name="Hauser L."/>
            <person name="Kyrpides N."/>
            <person name="Ivanova N."/>
            <person name="Emerson D."/>
            <person name="Woyke T."/>
        </authorList>
    </citation>
    <scope>NUCLEOTIDE SEQUENCE [LARGE SCALE GENOMIC DNA]</scope>
    <source>
        <strain evidence="2 3">ES-1</strain>
    </source>
</reference>
<feature type="transmembrane region" description="Helical" evidence="1">
    <location>
        <begin position="51"/>
        <end position="76"/>
    </location>
</feature>
<feature type="transmembrane region" description="Helical" evidence="1">
    <location>
        <begin position="190"/>
        <end position="211"/>
    </location>
</feature>
<dbReference type="eggNOG" id="COG3278">
    <property type="taxonomic scope" value="Bacteria"/>
</dbReference>
<evidence type="ECO:0000256" key="1">
    <source>
        <dbReference type="SAM" id="Phobius"/>
    </source>
</evidence>
<feature type="transmembrane region" description="Helical" evidence="1">
    <location>
        <begin position="249"/>
        <end position="271"/>
    </location>
</feature>
<dbReference type="KEGG" id="slt:Slit_1119"/>
<evidence type="ECO:0000313" key="2">
    <source>
        <dbReference type="EMBL" id="ADE11357.1"/>
    </source>
</evidence>
<organism evidence="2 3">
    <name type="scientific">Sideroxydans lithotrophicus (strain ES-1)</name>
    <dbReference type="NCBI Taxonomy" id="580332"/>
    <lineage>
        <taxon>Bacteria</taxon>
        <taxon>Pseudomonadati</taxon>
        <taxon>Pseudomonadota</taxon>
        <taxon>Betaproteobacteria</taxon>
        <taxon>Nitrosomonadales</taxon>
        <taxon>Gallionellaceae</taxon>
        <taxon>Sideroxydans</taxon>
    </lineage>
</organism>
<dbReference type="AlphaFoldDB" id="D5CQX1"/>
<feature type="transmembrane region" description="Helical" evidence="1">
    <location>
        <begin position="88"/>
        <end position="113"/>
    </location>
</feature>
<feature type="transmembrane region" description="Helical" evidence="1">
    <location>
        <begin position="314"/>
        <end position="336"/>
    </location>
</feature>
<dbReference type="HOGENOM" id="CLU_034656_1_0_4"/>
<dbReference type="Proteomes" id="UP000001625">
    <property type="component" value="Chromosome"/>
</dbReference>
<keyword evidence="1" id="KW-0472">Membrane</keyword>
<keyword evidence="1" id="KW-0812">Transmembrane</keyword>
<dbReference type="EMBL" id="CP001965">
    <property type="protein sequence ID" value="ADE11357.1"/>
    <property type="molecule type" value="Genomic_DNA"/>
</dbReference>
<feature type="transmembrane region" description="Helical" evidence="1">
    <location>
        <begin position="379"/>
        <end position="403"/>
    </location>
</feature>
<protein>
    <submittedName>
        <fullName evidence="2">Uncharacterized protein</fullName>
    </submittedName>
</protein>
<dbReference type="STRING" id="580332.Slit_1119"/>
<feature type="transmembrane region" description="Helical" evidence="1">
    <location>
        <begin position="119"/>
        <end position="139"/>
    </location>
</feature>
<feature type="transmembrane region" description="Helical" evidence="1">
    <location>
        <begin position="151"/>
        <end position="170"/>
    </location>
</feature>
<keyword evidence="1" id="KW-1133">Transmembrane helix</keyword>
<proteinExistence type="predicted"/>
<feature type="transmembrane region" description="Helical" evidence="1">
    <location>
        <begin position="21"/>
        <end position="39"/>
    </location>
</feature>